<accession>A0ABV1DFI0</accession>
<comment type="caution">
    <text evidence="1">The sequence shown here is derived from an EMBL/GenBank/DDBJ whole genome shotgun (WGS) entry which is preliminary data.</text>
</comment>
<dbReference type="Pfam" id="PF12784">
    <property type="entry name" value="PDDEXK_2"/>
    <property type="match status" value="1"/>
</dbReference>
<name>A0ABV1DFI0_9FIRM</name>
<protein>
    <submittedName>
        <fullName evidence="1">Rpn family recombination-promoting nuclease/putative transposase</fullName>
    </submittedName>
</protein>
<evidence type="ECO:0000313" key="2">
    <source>
        <dbReference type="Proteomes" id="UP001454086"/>
    </source>
</evidence>
<reference evidence="1 2" key="1">
    <citation type="submission" date="2024-03" db="EMBL/GenBank/DDBJ databases">
        <title>Human intestinal bacterial collection.</title>
        <authorList>
            <person name="Pauvert C."/>
            <person name="Hitch T.C.A."/>
            <person name="Clavel T."/>
        </authorList>
    </citation>
    <scope>NUCLEOTIDE SEQUENCE [LARGE SCALE GENOMIC DNA]</scope>
    <source>
        <strain evidence="1 2">CLA-SR-H021</strain>
    </source>
</reference>
<sequence>MNHPAAYLPDPYLKTLADSDCPLDISLTNDFAFKKTFRNKKALTGLLSCLLDIPAGQITDIGFPDTFLHGDYVEDHEGILDIRLVLNHRKHINIEIQMHTYPFWEERSLFYLAKMYTEDFCKGEDYSSLKECIHISILGFDLKQEGRLFSVIRLMDDRNCRVYSSKLSLRVLYLKQIENATEEEKQTDVYKWARLISVRGWEELKRMAGSDEYMNAAVEEMERINADKELRYWYLMREKAASDETTIRNYYIQKGEQRVNRLIQILLENCRSDDIGRMIHDKGLQEKLFDEFGL</sequence>
<proteinExistence type="predicted"/>
<organism evidence="1 2">
    <name type="scientific">Enterocloster hominis</name>
    <name type="common">ex Hitch et al. 2024</name>
    <dbReference type="NCBI Taxonomy" id="1917870"/>
    <lineage>
        <taxon>Bacteria</taxon>
        <taxon>Bacillati</taxon>
        <taxon>Bacillota</taxon>
        <taxon>Clostridia</taxon>
        <taxon>Lachnospirales</taxon>
        <taxon>Lachnospiraceae</taxon>
        <taxon>Enterocloster</taxon>
    </lineage>
</organism>
<dbReference type="EMBL" id="JBBMFM010000278">
    <property type="protein sequence ID" value="MEQ2429128.1"/>
    <property type="molecule type" value="Genomic_DNA"/>
</dbReference>
<dbReference type="RefSeq" id="WP_227796417.1">
    <property type="nucleotide sequence ID" value="NZ_JAJFEB010000011.1"/>
</dbReference>
<dbReference type="PANTHER" id="PTHR41317">
    <property type="entry name" value="PD-(D_E)XK NUCLEASE FAMILY TRANSPOSASE"/>
    <property type="match status" value="1"/>
</dbReference>
<gene>
    <name evidence="1" type="ORF">WMQ36_29620</name>
</gene>
<evidence type="ECO:0000313" key="1">
    <source>
        <dbReference type="EMBL" id="MEQ2429128.1"/>
    </source>
</evidence>
<dbReference type="InterPro" id="IPR010106">
    <property type="entry name" value="RpnA"/>
</dbReference>
<keyword evidence="2" id="KW-1185">Reference proteome</keyword>
<dbReference type="PANTHER" id="PTHR41317:SF1">
    <property type="entry name" value="PD-(D_E)XK NUCLEASE FAMILY TRANSPOSASE"/>
    <property type="match status" value="1"/>
</dbReference>
<dbReference type="Proteomes" id="UP001454086">
    <property type="component" value="Unassembled WGS sequence"/>
</dbReference>
<dbReference type="NCBIfam" id="TIGR01784">
    <property type="entry name" value="T_den_put_tspse"/>
    <property type="match status" value="1"/>
</dbReference>